<protein>
    <submittedName>
        <fullName evidence="2">Uncharacterized protein</fullName>
    </submittedName>
</protein>
<reference evidence="2 3" key="1">
    <citation type="journal article" date="2018" name="Front. Plant Sci.">
        <title>Red Clover (Trifolium pratense) and Zigzag Clover (T. medium) - A Picture of Genomic Similarities and Differences.</title>
        <authorList>
            <person name="Dluhosova J."/>
            <person name="Istvanek J."/>
            <person name="Nedelnik J."/>
            <person name="Repkova J."/>
        </authorList>
    </citation>
    <scope>NUCLEOTIDE SEQUENCE [LARGE SCALE GENOMIC DNA]</scope>
    <source>
        <strain evidence="3">cv. 10/8</strain>
        <tissue evidence="2">Leaf</tissue>
    </source>
</reference>
<feature type="transmembrane region" description="Helical" evidence="1">
    <location>
        <begin position="62"/>
        <end position="82"/>
    </location>
</feature>
<evidence type="ECO:0000313" key="2">
    <source>
        <dbReference type="EMBL" id="MCI10481.1"/>
    </source>
</evidence>
<dbReference type="Proteomes" id="UP000265520">
    <property type="component" value="Unassembled WGS sequence"/>
</dbReference>
<dbReference type="EMBL" id="LXQA010076386">
    <property type="protein sequence ID" value="MCI10481.1"/>
    <property type="molecule type" value="Genomic_DNA"/>
</dbReference>
<organism evidence="2 3">
    <name type="scientific">Trifolium medium</name>
    <dbReference type="NCBI Taxonomy" id="97028"/>
    <lineage>
        <taxon>Eukaryota</taxon>
        <taxon>Viridiplantae</taxon>
        <taxon>Streptophyta</taxon>
        <taxon>Embryophyta</taxon>
        <taxon>Tracheophyta</taxon>
        <taxon>Spermatophyta</taxon>
        <taxon>Magnoliopsida</taxon>
        <taxon>eudicotyledons</taxon>
        <taxon>Gunneridae</taxon>
        <taxon>Pentapetalae</taxon>
        <taxon>rosids</taxon>
        <taxon>fabids</taxon>
        <taxon>Fabales</taxon>
        <taxon>Fabaceae</taxon>
        <taxon>Papilionoideae</taxon>
        <taxon>50 kb inversion clade</taxon>
        <taxon>NPAAA clade</taxon>
        <taxon>Hologalegina</taxon>
        <taxon>IRL clade</taxon>
        <taxon>Trifolieae</taxon>
        <taxon>Trifolium</taxon>
    </lineage>
</organism>
<keyword evidence="1" id="KW-0472">Membrane</keyword>
<keyword evidence="1" id="KW-1133">Transmembrane helix</keyword>
<dbReference type="AlphaFoldDB" id="A0A392PEC5"/>
<evidence type="ECO:0000256" key="1">
    <source>
        <dbReference type="SAM" id="Phobius"/>
    </source>
</evidence>
<comment type="caution">
    <text evidence="2">The sequence shown here is derived from an EMBL/GenBank/DDBJ whole genome shotgun (WGS) entry which is preliminary data.</text>
</comment>
<keyword evidence="1" id="KW-0812">Transmembrane</keyword>
<proteinExistence type="predicted"/>
<keyword evidence="3" id="KW-1185">Reference proteome</keyword>
<sequence>MAGGTTVQPIVFNGCGLKPKGFASVGIEATIWWFWCVSPLLVPVDQGSHPPNGFKVSDLICLHRAGCFGVGWVVVLFLEWVLGLRCFLT</sequence>
<name>A0A392PEC5_9FABA</name>
<evidence type="ECO:0000313" key="3">
    <source>
        <dbReference type="Proteomes" id="UP000265520"/>
    </source>
</evidence>
<feature type="transmembrane region" description="Helical" evidence="1">
    <location>
        <begin position="21"/>
        <end position="42"/>
    </location>
</feature>
<accession>A0A392PEC5</accession>